<proteinExistence type="predicted"/>
<dbReference type="GO" id="GO:0044183">
    <property type="term" value="F:protein folding chaperone"/>
    <property type="evidence" value="ECO:0007669"/>
    <property type="project" value="InterPro"/>
</dbReference>
<dbReference type="Pfam" id="PF03669">
    <property type="entry name" value="ASTER"/>
    <property type="match status" value="1"/>
</dbReference>
<organism evidence="6 7">
    <name type="scientific">Thamnidium elegans</name>
    <dbReference type="NCBI Taxonomy" id="101142"/>
    <lineage>
        <taxon>Eukaryota</taxon>
        <taxon>Fungi</taxon>
        <taxon>Fungi incertae sedis</taxon>
        <taxon>Mucoromycota</taxon>
        <taxon>Mucoromycotina</taxon>
        <taxon>Mucoromycetes</taxon>
        <taxon>Mucorales</taxon>
        <taxon>Mucorineae</taxon>
        <taxon>Mucoraceae</taxon>
        <taxon>Thamnidium</taxon>
    </lineage>
</organism>
<dbReference type="OrthoDB" id="284718at2759"/>
<sequence length="112" mass="12713">MSSSKVDPRREEAIVPFHLPRKNEQEEEYNSTLATFIAMAGIMTRNHYKVIPWIAAYFGLVAVLNNRKTMKTKDSIGSSGSMLAFISLFTYYLNVYLVNKRAMDPTNNSEGL</sequence>
<comment type="caution">
    <text evidence="6">The sequence shown here is derived from an EMBL/GenBank/DDBJ whole genome shotgun (WGS) entry which is preliminary data.</text>
</comment>
<keyword evidence="3 5" id="KW-1133">Transmembrane helix</keyword>
<feature type="transmembrane region" description="Helical" evidence="5">
    <location>
        <begin position="76"/>
        <end position="98"/>
    </location>
</feature>
<evidence type="ECO:0000313" key="6">
    <source>
        <dbReference type="EMBL" id="KAG2232234.1"/>
    </source>
</evidence>
<dbReference type="AlphaFoldDB" id="A0A8H7SMJ5"/>
<evidence type="ECO:0000256" key="5">
    <source>
        <dbReference type="SAM" id="Phobius"/>
    </source>
</evidence>
<evidence type="ECO:0000256" key="2">
    <source>
        <dbReference type="ARBA" id="ARBA00022692"/>
    </source>
</evidence>
<evidence type="ECO:0000313" key="7">
    <source>
        <dbReference type="Proteomes" id="UP000613177"/>
    </source>
</evidence>
<gene>
    <name evidence="6" type="ORF">INT48_000884</name>
</gene>
<protein>
    <submittedName>
        <fullName evidence="6">Uncharacterized protein</fullName>
    </submittedName>
</protein>
<dbReference type="InterPro" id="IPR005351">
    <property type="entry name" value="ASTER"/>
</dbReference>
<dbReference type="Proteomes" id="UP000613177">
    <property type="component" value="Unassembled WGS sequence"/>
</dbReference>
<comment type="subcellular location">
    <subcellularLocation>
        <location evidence="1">Membrane</location>
    </subcellularLocation>
</comment>
<accession>A0A8H7SMJ5</accession>
<keyword evidence="2 5" id="KW-0812">Transmembrane</keyword>
<evidence type="ECO:0000256" key="1">
    <source>
        <dbReference type="ARBA" id="ARBA00004370"/>
    </source>
</evidence>
<name>A0A8H7SMJ5_9FUNG</name>
<keyword evidence="7" id="KW-1185">Reference proteome</keyword>
<dbReference type="GO" id="GO:0045048">
    <property type="term" value="P:protein insertion into ER membrane"/>
    <property type="evidence" value="ECO:0007669"/>
    <property type="project" value="InterPro"/>
</dbReference>
<reference evidence="6" key="1">
    <citation type="submission" date="2021-01" db="EMBL/GenBank/DDBJ databases">
        <title>Metabolic potential, ecology and presence of endohyphal bacteria is reflected in genomic diversity of Mucoromycotina.</title>
        <authorList>
            <person name="Muszewska A."/>
            <person name="Okrasinska A."/>
            <person name="Steczkiewicz K."/>
            <person name="Drgas O."/>
            <person name="Orlowska M."/>
            <person name="Perlinska-Lenart U."/>
            <person name="Aleksandrzak-Piekarczyk T."/>
            <person name="Szatraj K."/>
            <person name="Zielenkiewicz U."/>
            <person name="Pilsyk S."/>
            <person name="Malc E."/>
            <person name="Mieczkowski P."/>
            <person name="Kruszewska J.S."/>
            <person name="Biernat P."/>
            <person name="Pawlowska J."/>
        </authorList>
    </citation>
    <scope>NUCLEOTIDE SEQUENCE</scope>
    <source>
        <strain evidence="6">WA0000018081</strain>
    </source>
</reference>
<dbReference type="EMBL" id="JAEPRE010000118">
    <property type="protein sequence ID" value="KAG2232234.1"/>
    <property type="molecule type" value="Genomic_DNA"/>
</dbReference>
<keyword evidence="4 5" id="KW-0472">Membrane</keyword>
<evidence type="ECO:0000256" key="4">
    <source>
        <dbReference type="ARBA" id="ARBA00023136"/>
    </source>
</evidence>
<evidence type="ECO:0000256" key="3">
    <source>
        <dbReference type="ARBA" id="ARBA00022989"/>
    </source>
</evidence>
<dbReference type="GO" id="GO:0005789">
    <property type="term" value="C:endoplasmic reticulum membrane"/>
    <property type="evidence" value="ECO:0007669"/>
    <property type="project" value="InterPro"/>
</dbReference>
<feature type="transmembrane region" description="Helical" evidence="5">
    <location>
        <begin position="47"/>
        <end position="64"/>
    </location>
</feature>